<protein>
    <submittedName>
        <fullName evidence="1 3">Uncharacterized protein</fullName>
    </submittedName>
</protein>
<accession>A0A183FI97</accession>
<dbReference type="WBParaSite" id="HPBE_0000659401-mRNA-1">
    <property type="protein sequence ID" value="HPBE_0000659401-mRNA-1"/>
    <property type="gene ID" value="HPBE_0000659401"/>
</dbReference>
<gene>
    <name evidence="1" type="ORF">HPBE_LOCUS6595</name>
</gene>
<sequence>MKFNDSTETHTADLEQGEKLLEELSSSLGLECVLRQVAAQRLVPTERGQLPSVPQTPRQVVDDCLHEREPNTHVIGQHGHQTRALNRTNGTPLSLRRRITTARPTGLLLGYLQMRCGS</sequence>
<proteinExistence type="predicted"/>
<evidence type="ECO:0000313" key="1">
    <source>
        <dbReference type="EMBL" id="VDO68902.1"/>
    </source>
</evidence>
<dbReference type="AlphaFoldDB" id="A0A183FI97"/>
<dbReference type="EMBL" id="UZAH01025699">
    <property type="protein sequence ID" value="VDO68902.1"/>
    <property type="molecule type" value="Genomic_DNA"/>
</dbReference>
<evidence type="ECO:0000313" key="3">
    <source>
        <dbReference type="WBParaSite" id="HPBE_0000659401-mRNA-1"/>
    </source>
</evidence>
<evidence type="ECO:0000313" key="2">
    <source>
        <dbReference type="Proteomes" id="UP000050761"/>
    </source>
</evidence>
<reference evidence="1 2" key="1">
    <citation type="submission" date="2018-11" db="EMBL/GenBank/DDBJ databases">
        <authorList>
            <consortium name="Pathogen Informatics"/>
        </authorList>
    </citation>
    <scope>NUCLEOTIDE SEQUENCE [LARGE SCALE GENOMIC DNA]</scope>
</reference>
<organism evidence="2 3">
    <name type="scientific">Heligmosomoides polygyrus</name>
    <name type="common">Parasitic roundworm</name>
    <dbReference type="NCBI Taxonomy" id="6339"/>
    <lineage>
        <taxon>Eukaryota</taxon>
        <taxon>Metazoa</taxon>
        <taxon>Ecdysozoa</taxon>
        <taxon>Nematoda</taxon>
        <taxon>Chromadorea</taxon>
        <taxon>Rhabditida</taxon>
        <taxon>Rhabditina</taxon>
        <taxon>Rhabditomorpha</taxon>
        <taxon>Strongyloidea</taxon>
        <taxon>Heligmosomidae</taxon>
        <taxon>Heligmosomoides</taxon>
    </lineage>
</organism>
<name>A0A183FI97_HELPZ</name>
<dbReference type="Proteomes" id="UP000050761">
    <property type="component" value="Unassembled WGS sequence"/>
</dbReference>
<keyword evidence="2" id="KW-1185">Reference proteome</keyword>
<reference evidence="3" key="2">
    <citation type="submission" date="2019-09" db="UniProtKB">
        <authorList>
            <consortium name="WormBaseParasite"/>
        </authorList>
    </citation>
    <scope>IDENTIFICATION</scope>
</reference>
<accession>A0A3P8BAF5</accession>